<dbReference type="RefSeq" id="WP_179647875.1">
    <property type="nucleotide sequence ID" value="NZ_JACBZM010000001.1"/>
</dbReference>
<dbReference type="Pfam" id="PF06114">
    <property type="entry name" value="Peptidase_M78"/>
    <property type="match status" value="1"/>
</dbReference>
<evidence type="ECO:0000313" key="2">
    <source>
        <dbReference type="EMBL" id="NYI43798.1"/>
    </source>
</evidence>
<name>A0A7Z0CM94_9ACTN</name>
<organism evidence="2 3">
    <name type="scientific">Nocardioides aromaticivorans</name>
    <dbReference type="NCBI Taxonomy" id="200618"/>
    <lineage>
        <taxon>Bacteria</taxon>
        <taxon>Bacillati</taxon>
        <taxon>Actinomycetota</taxon>
        <taxon>Actinomycetes</taxon>
        <taxon>Propionibacteriales</taxon>
        <taxon>Nocardioidaceae</taxon>
        <taxon>Nocardioides</taxon>
    </lineage>
</organism>
<accession>A0A7Z0CM94</accession>
<dbReference type="InterPro" id="IPR010359">
    <property type="entry name" value="IrrE_HExxH"/>
</dbReference>
<gene>
    <name evidence="2" type="ORF">BJ993_000878</name>
</gene>
<evidence type="ECO:0000313" key="3">
    <source>
        <dbReference type="Proteomes" id="UP000562045"/>
    </source>
</evidence>
<evidence type="ECO:0000259" key="1">
    <source>
        <dbReference type="Pfam" id="PF06114"/>
    </source>
</evidence>
<dbReference type="EMBL" id="JACBZM010000001">
    <property type="protein sequence ID" value="NYI43798.1"/>
    <property type="molecule type" value="Genomic_DNA"/>
</dbReference>
<dbReference type="Gene3D" id="1.10.10.2910">
    <property type="match status" value="1"/>
</dbReference>
<sequence length="296" mass="32361">MPTSQLELARDLCPGVPDAVLVESLVEVLGQKLDLEPPIDLHRVASFQGVKDIQVAEMDWAGMLAPSESGGFIIKVRSADRPHRRNFTIGHEITHTLLPGYAVIQHRCGGLGTRSLHGNRHLENLADIGAAELLLPRRFLQPIFADLAFDMSAVKDVADRHHASLDATLRRLLHLTSRHAIVVDLRQSVLPDGRTLTTIHRVFSNSEWCPIAPLQLHGKRVPPMHPINEVLGCAEAADVVDLSFLHTATPTAHISAISDPYIDNEGRTVMRSLVLATPRQTQSVHAPGHGRLPAAS</sequence>
<protein>
    <recommendedName>
        <fullName evidence="1">IrrE N-terminal-like domain-containing protein</fullName>
    </recommendedName>
</protein>
<comment type="caution">
    <text evidence="2">The sequence shown here is derived from an EMBL/GenBank/DDBJ whole genome shotgun (WGS) entry which is preliminary data.</text>
</comment>
<dbReference type="Proteomes" id="UP000562045">
    <property type="component" value="Unassembled WGS sequence"/>
</dbReference>
<dbReference type="AlphaFoldDB" id="A0A7Z0CM94"/>
<proteinExistence type="predicted"/>
<feature type="domain" description="IrrE N-terminal-like" evidence="1">
    <location>
        <begin position="72"/>
        <end position="172"/>
    </location>
</feature>
<reference evidence="2 3" key="1">
    <citation type="submission" date="2020-07" db="EMBL/GenBank/DDBJ databases">
        <title>Sequencing the genomes of 1000 actinobacteria strains.</title>
        <authorList>
            <person name="Klenk H.-P."/>
        </authorList>
    </citation>
    <scope>NUCLEOTIDE SEQUENCE [LARGE SCALE GENOMIC DNA]</scope>
    <source>
        <strain evidence="2 3">DSM 15131</strain>
    </source>
</reference>